<dbReference type="Proteomes" id="UP000193804">
    <property type="component" value="Unassembled WGS sequence"/>
</dbReference>
<name>A0A1X7JBR9_9BACT</name>
<dbReference type="AlphaFoldDB" id="A0A1X7JBR9"/>
<dbReference type="STRING" id="1028.SAMN05661096_01523"/>
<evidence type="ECO:0000313" key="3">
    <source>
        <dbReference type="Proteomes" id="UP000193804"/>
    </source>
</evidence>
<dbReference type="RefSeq" id="WP_085516448.1">
    <property type="nucleotide sequence ID" value="NZ_FXAW01000002.1"/>
</dbReference>
<feature type="transmembrane region" description="Helical" evidence="1">
    <location>
        <begin position="7"/>
        <end position="27"/>
    </location>
</feature>
<evidence type="ECO:0000313" key="2">
    <source>
        <dbReference type="EMBL" id="SMG25095.1"/>
    </source>
</evidence>
<feature type="transmembrane region" description="Helical" evidence="1">
    <location>
        <begin position="103"/>
        <end position="123"/>
    </location>
</feature>
<proteinExistence type="predicted"/>
<feature type="transmembrane region" description="Helical" evidence="1">
    <location>
        <begin position="205"/>
        <end position="224"/>
    </location>
</feature>
<keyword evidence="1" id="KW-0812">Transmembrane</keyword>
<dbReference type="OrthoDB" id="976812at2"/>
<feature type="transmembrane region" description="Helical" evidence="1">
    <location>
        <begin position="230"/>
        <end position="247"/>
    </location>
</feature>
<organism evidence="2 3">
    <name type="scientific">Marivirga sericea</name>
    <dbReference type="NCBI Taxonomy" id="1028"/>
    <lineage>
        <taxon>Bacteria</taxon>
        <taxon>Pseudomonadati</taxon>
        <taxon>Bacteroidota</taxon>
        <taxon>Cytophagia</taxon>
        <taxon>Cytophagales</taxon>
        <taxon>Marivirgaceae</taxon>
        <taxon>Marivirga</taxon>
    </lineage>
</organism>
<feature type="transmembrane region" description="Helical" evidence="1">
    <location>
        <begin position="39"/>
        <end position="57"/>
    </location>
</feature>
<dbReference type="GO" id="GO:0016740">
    <property type="term" value="F:transferase activity"/>
    <property type="evidence" value="ECO:0007669"/>
    <property type="project" value="UniProtKB-KW"/>
</dbReference>
<gene>
    <name evidence="2" type="ORF">SAMN05661096_01523</name>
</gene>
<dbReference type="EMBL" id="FXAW01000002">
    <property type="protein sequence ID" value="SMG25095.1"/>
    <property type="molecule type" value="Genomic_DNA"/>
</dbReference>
<reference evidence="3" key="1">
    <citation type="submission" date="2017-04" db="EMBL/GenBank/DDBJ databases">
        <authorList>
            <person name="Varghese N."/>
            <person name="Submissions S."/>
        </authorList>
    </citation>
    <scope>NUCLEOTIDE SEQUENCE [LARGE SCALE GENOMIC DNA]</scope>
    <source>
        <strain evidence="3">DSM 4125</strain>
    </source>
</reference>
<keyword evidence="2" id="KW-0808">Transferase</keyword>
<feature type="transmembrane region" description="Helical" evidence="1">
    <location>
        <begin position="259"/>
        <end position="277"/>
    </location>
</feature>
<protein>
    <submittedName>
        <fullName evidence="2">UbiA prenyltransferase family protein</fullName>
    </submittedName>
</protein>
<accession>A0A1X7JBR9</accession>
<sequence length="279" mass="32198">MFTKIYQYIRAFSLDVVAGAVISARWIGNYFNADIPSQAILALGLTVWLIYTIDHLLDARKIKSKDALFRHMIHYKNAPYIFGLIALVAMILIFVLQSLEPYLIGYGMVLGFAVFCYLIFVHFVRKKVYWGKEWFIALVYAMGICLPTVGYIQNVPPILIYFWLQLFLLASINLILFNMIEYKVDKAQGFNSFATVKGVDFSRKVILFLLFCFVITWSSSFLFFKAEELLDYQAIFILMGSVLAMVLSKEVVLRQEEWYRVIGDIVFVLPVIEVIFIDG</sequence>
<feature type="transmembrane region" description="Helical" evidence="1">
    <location>
        <begin position="78"/>
        <end position="97"/>
    </location>
</feature>
<feature type="transmembrane region" description="Helical" evidence="1">
    <location>
        <begin position="158"/>
        <end position="177"/>
    </location>
</feature>
<keyword evidence="1" id="KW-1133">Transmembrane helix</keyword>
<keyword evidence="3" id="KW-1185">Reference proteome</keyword>
<evidence type="ECO:0000256" key="1">
    <source>
        <dbReference type="SAM" id="Phobius"/>
    </source>
</evidence>
<feature type="transmembrane region" description="Helical" evidence="1">
    <location>
        <begin position="135"/>
        <end position="152"/>
    </location>
</feature>
<keyword evidence="1" id="KW-0472">Membrane</keyword>